<dbReference type="PANTHER" id="PTHR23409:SF18">
    <property type="entry name" value="RIBONUCLEOSIDE-DIPHOSPHATE REDUCTASE SUBUNIT M2"/>
    <property type="match status" value="1"/>
</dbReference>
<comment type="caution">
    <text evidence="2">The sequence shown here is derived from an EMBL/GenBank/DDBJ whole genome shotgun (WGS) entry which is preliminary data.</text>
</comment>
<dbReference type="InterPro" id="IPR012348">
    <property type="entry name" value="RNR-like"/>
</dbReference>
<dbReference type="GO" id="GO:0016491">
    <property type="term" value="F:oxidoreductase activity"/>
    <property type="evidence" value="ECO:0007669"/>
    <property type="project" value="InterPro"/>
</dbReference>
<keyword evidence="3" id="KW-1185">Reference proteome</keyword>
<name>A0A9W6U7F1_9STRA</name>
<dbReference type="Pfam" id="PF00268">
    <property type="entry name" value="Ribonuc_red_sm"/>
    <property type="match status" value="1"/>
</dbReference>
<dbReference type="InterPro" id="IPR033909">
    <property type="entry name" value="RNR_small"/>
</dbReference>
<dbReference type="InterPro" id="IPR030475">
    <property type="entry name" value="RNR_small_AS"/>
</dbReference>
<organism evidence="2 3">
    <name type="scientific">Phytophthora fragariaefolia</name>
    <dbReference type="NCBI Taxonomy" id="1490495"/>
    <lineage>
        <taxon>Eukaryota</taxon>
        <taxon>Sar</taxon>
        <taxon>Stramenopiles</taxon>
        <taxon>Oomycota</taxon>
        <taxon>Peronosporomycetes</taxon>
        <taxon>Peronosporales</taxon>
        <taxon>Peronosporaceae</taxon>
        <taxon>Phytophthora</taxon>
    </lineage>
</organism>
<dbReference type="InterPro" id="IPR009078">
    <property type="entry name" value="Ferritin-like_SF"/>
</dbReference>
<sequence length="106" mass="12230">MYKKAGASFWTTEELDLVHDLKDWANLTDNERFFIKHVLVFFAASGGIVNENLTMNFSNEVQVPEARCFYGFQITIENVHSEVYSLLIGTYINDRGRISTTSVMRR</sequence>
<proteinExistence type="inferred from homology"/>
<reference evidence="2" key="1">
    <citation type="submission" date="2023-04" db="EMBL/GenBank/DDBJ databases">
        <title>Phytophthora fragariaefolia NBRC 109709.</title>
        <authorList>
            <person name="Ichikawa N."/>
            <person name="Sato H."/>
            <person name="Tonouchi N."/>
        </authorList>
    </citation>
    <scope>NUCLEOTIDE SEQUENCE</scope>
    <source>
        <strain evidence="2">NBRC 109709</strain>
    </source>
</reference>
<dbReference type="Proteomes" id="UP001165121">
    <property type="component" value="Unassembled WGS sequence"/>
</dbReference>
<dbReference type="AlphaFoldDB" id="A0A9W6U7F1"/>
<dbReference type="GO" id="GO:0009263">
    <property type="term" value="P:deoxyribonucleotide biosynthetic process"/>
    <property type="evidence" value="ECO:0007669"/>
    <property type="project" value="InterPro"/>
</dbReference>
<evidence type="ECO:0000313" key="2">
    <source>
        <dbReference type="EMBL" id="GMF30504.1"/>
    </source>
</evidence>
<dbReference type="Gene3D" id="1.10.620.20">
    <property type="entry name" value="Ribonucleotide Reductase, subunit A"/>
    <property type="match status" value="1"/>
</dbReference>
<dbReference type="PANTHER" id="PTHR23409">
    <property type="entry name" value="RIBONUCLEOSIDE-DIPHOSPHATE REDUCTASE SMALL CHAIN"/>
    <property type="match status" value="1"/>
</dbReference>
<evidence type="ECO:0000313" key="3">
    <source>
        <dbReference type="Proteomes" id="UP001165121"/>
    </source>
</evidence>
<evidence type="ECO:0000256" key="1">
    <source>
        <dbReference type="ARBA" id="ARBA00009303"/>
    </source>
</evidence>
<protein>
    <submittedName>
        <fullName evidence="2">Unnamed protein product</fullName>
    </submittedName>
</protein>
<comment type="similarity">
    <text evidence="1">Belongs to the ribonucleoside diphosphate reductase small chain family.</text>
</comment>
<dbReference type="CDD" id="cd01049">
    <property type="entry name" value="RNRR2"/>
    <property type="match status" value="1"/>
</dbReference>
<dbReference type="InterPro" id="IPR000358">
    <property type="entry name" value="RNR_small_fam"/>
</dbReference>
<dbReference type="OrthoDB" id="10248373at2759"/>
<dbReference type="EMBL" id="BSXT01000583">
    <property type="protein sequence ID" value="GMF30504.1"/>
    <property type="molecule type" value="Genomic_DNA"/>
</dbReference>
<accession>A0A9W6U7F1</accession>
<dbReference type="SUPFAM" id="SSF47240">
    <property type="entry name" value="Ferritin-like"/>
    <property type="match status" value="1"/>
</dbReference>
<gene>
    <name evidence="2" type="ORF">Pfra01_000677400</name>
</gene>
<dbReference type="PROSITE" id="PS00368">
    <property type="entry name" value="RIBORED_SMALL"/>
    <property type="match status" value="1"/>
</dbReference>